<dbReference type="Pfam" id="PF03453">
    <property type="entry name" value="MoeA_N"/>
    <property type="match status" value="1"/>
</dbReference>
<evidence type="ECO:0000256" key="3">
    <source>
        <dbReference type="ARBA" id="ARBA00047317"/>
    </source>
</evidence>
<dbReference type="SMART" id="SM00852">
    <property type="entry name" value="MoCF_biosynth"/>
    <property type="match status" value="1"/>
</dbReference>
<dbReference type="Proteomes" id="UP000421425">
    <property type="component" value="Unassembled WGS sequence"/>
</dbReference>
<dbReference type="SUPFAM" id="SSF63867">
    <property type="entry name" value="MoeA C-terminal domain-like"/>
    <property type="match status" value="1"/>
</dbReference>
<dbReference type="Gene3D" id="3.40.980.10">
    <property type="entry name" value="MoaB/Mog-like domain"/>
    <property type="match status" value="1"/>
</dbReference>
<dbReference type="PANTHER" id="PTHR10192:SF5">
    <property type="entry name" value="GEPHYRIN"/>
    <property type="match status" value="1"/>
</dbReference>
<dbReference type="EC" id="2.10.1.1" evidence="4"/>
<evidence type="ECO:0000256" key="2">
    <source>
        <dbReference type="ARBA" id="ARBA00010763"/>
    </source>
</evidence>
<comment type="caution">
    <text evidence="6">The sequence shown here is derived from an EMBL/GenBank/DDBJ whole genome shotgun (WGS) entry which is preliminary data.</text>
</comment>
<proteinExistence type="inferred from homology"/>
<gene>
    <name evidence="7" type="ORF">B5Y32_03355</name>
    <name evidence="6" type="ORF">F8Y55_05175</name>
</gene>
<dbReference type="SUPFAM" id="SSF63882">
    <property type="entry name" value="MoeA N-terminal region -like"/>
    <property type="match status" value="1"/>
</dbReference>
<comment type="pathway">
    <text evidence="4">Cofactor biosynthesis; molybdopterin biosynthesis.</text>
</comment>
<evidence type="ECO:0000313" key="7">
    <source>
        <dbReference type="EMBL" id="OSY77490.1"/>
    </source>
</evidence>
<accession>A0A1E7NUV3</accession>
<dbReference type="InterPro" id="IPR036135">
    <property type="entry name" value="MoeA_linker/N_sf"/>
</dbReference>
<dbReference type="RefSeq" id="WP_002881768.1">
    <property type="nucleotide sequence ID" value="NZ_JAQBSB010000001.1"/>
</dbReference>
<dbReference type="InterPro" id="IPR038987">
    <property type="entry name" value="MoeA-like"/>
</dbReference>
<evidence type="ECO:0000256" key="1">
    <source>
        <dbReference type="ARBA" id="ARBA00002901"/>
    </source>
</evidence>
<sequence>MLMSYEESLKILHSHIKTYEKIEKIALTECLGRILAQDIKAPKNQPEFPTSAMDGYAIKFEDQNKTLKILGLTPAGTMPQFSVQNGTCVKTFTGSLMSEGSDTLVPVENVRVENDTLFIEKKVPQTFAVRAVGENYKKDEILLKKGTRLNYSEIALLAELGFFHISVFIKPIVGVLSSGSEIKDLGEALENPAQIRSSNHIAIANLAKNLNCDTRVFPLLKDDEKATFSTLESALQSCDILVTTGGVSMGDFDFLKKAVKEYEIIIDKADIKPGRHIKIAKANEKFIIALPGFPYSAMVMFNLYAREILNSWLLQPKDYICKAFLQGSYKKKTPYLEFVACNIKFENGRILANLEGKKEGSSAIINNLNNKAALMVVPKECEMLENESLVDIIFMP</sequence>
<evidence type="ECO:0000313" key="9">
    <source>
        <dbReference type="Proteomes" id="UP000421425"/>
    </source>
</evidence>
<reference evidence="7 8" key="1">
    <citation type="submission" date="2017-03" db="EMBL/GenBank/DDBJ databases">
        <title>Characterization of Campylobacter jejuni water isolates.</title>
        <authorList>
            <person name="Nilsson A."/>
            <person name="Skarp A."/>
            <person name="Johansson C."/>
            <person name="Kaden R."/>
            <person name="Engstrand L."/>
            <person name="Rautelin H."/>
        </authorList>
    </citation>
    <scope>NUCLEOTIDE SEQUENCE [LARGE SCALE GENOMIC DNA]</scope>
    <source>
        <strain evidence="7 8">VA12</strain>
    </source>
</reference>
<dbReference type="Pfam" id="PF00994">
    <property type="entry name" value="MoCF_biosynth"/>
    <property type="match status" value="1"/>
</dbReference>
<dbReference type="CDD" id="cd00887">
    <property type="entry name" value="MoeA"/>
    <property type="match status" value="1"/>
</dbReference>
<keyword evidence="4" id="KW-0501">Molybdenum cofactor biosynthesis</keyword>
<feature type="domain" description="MoaB/Mog" evidence="5">
    <location>
        <begin position="174"/>
        <end position="311"/>
    </location>
</feature>
<comment type="cofactor">
    <cofactor evidence="4">
        <name>Mg(2+)</name>
        <dbReference type="ChEBI" id="CHEBI:18420"/>
    </cofactor>
</comment>
<dbReference type="GO" id="GO:0046872">
    <property type="term" value="F:metal ion binding"/>
    <property type="evidence" value="ECO:0007669"/>
    <property type="project" value="UniProtKB-UniRule"/>
</dbReference>
<dbReference type="Gene3D" id="3.90.105.10">
    <property type="entry name" value="Molybdopterin biosynthesis moea protein, domain 2"/>
    <property type="match status" value="1"/>
</dbReference>
<dbReference type="InterPro" id="IPR001453">
    <property type="entry name" value="MoaB/Mog_dom"/>
</dbReference>
<keyword evidence="4" id="KW-0479">Metal-binding</keyword>
<dbReference type="Proteomes" id="UP000194235">
    <property type="component" value="Unassembled WGS sequence"/>
</dbReference>
<protein>
    <recommendedName>
        <fullName evidence="4">Molybdopterin molybdenumtransferase</fullName>
        <ecNumber evidence="4">2.10.1.1</ecNumber>
    </recommendedName>
</protein>
<name>A0A1E7NUV3_CAMJU</name>
<dbReference type="InterPro" id="IPR036688">
    <property type="entry name" value="MoeA_C_domain_IV_sf"/>
</dbReference>
<comment type="function">
    <text evidence="1 4">Catalyzes the insertion of molybdate into adenylated molybdopterin with the concomitant release of AMP.</text>
</comment>
<dbReference type="PANTHER" id="PTHR10192">
    <property type="entry name" value="MOLYBDOPTERIN BIOSYNTHESIS PROTEIN"/>
    <property type="match status" value="1"/>
</dbReference>
<reference evidence="6 9" key="2">
    <citation type="submission" date="2019-10" db="EMBL/GenBank/DDBJ databases">
        <authorList>
            <consortium name="PulseNet: The National Subtyping Network for Foodborne Disease Surveillance"/>
            <person name="Tarr C.L."/>
            <person name="Trees E."/>
            <person name="Katz L.S."/>
            <person name="Carleton-Romer H.A."/>
            <person name="Stroika S."/>
            <person name="Kucerova Z."/>
            <person name="Roache K.F."/>
            <person name="Sabol A.L."/>
            <person name="Besser J."/>
            <person name="Gerner-Smidt P."/>
        </authorList>
    </citation>
    <scope>NUCLEOTIDE SEQUENCE [LARGE SCALE GENOMIC DNA]</scope>
    <source>
        <strain evidence="6 9">PNUSAC012091</strain>
    </source>
</reference>
<evidence type="ECO:0000256" key="4">
    <source>
        <dbReference type="RuleBase" id="RU365090"/>
    </source>
</evidence>
<dbReference type="InterPro" id="IPR036425">
    <property type="entry name" value="MoaB/Mog-like_dom_sf"/>
</dbReference>
<dbReference type="InterPro" id="IPR005110">
    <property type="entry name" value="MoeA_linker/N"/>
</dbReference>
<dbReference type="UniPathway" id="UPA00344"/>
<dbReference type="Gene3D" id="2.40.340.10">
    <property type="entry name" value="MoeA, C-terminal, domain IV"/>
    <property type="match status" value="1"/>
</dbReference>
<evidence type="ECO:0000313" key="6">
    <source>
        <dbReference type="EMBL" id="ECZ5738046.1"/>
    </source>
</evidence>
<organism evidence="6 9">
    <name type="scientific">Campylobacter jejuni</name>
    <dbReference type="NCBI Taxonomy" id="197"/>
    <lineage>
        <taxon>Bacteria</taxon>
        <taxon>Pseudomonadati</taxon>
        <taxon>Campylobacterota</taxon>
        <taxon>Epsilonproteobacteria</taxon>
        <taxon>Campylobacterales</taxon>
        <taxon>Campylobacteraceae</taxon>
        <taxon>Campylobacter</taxon>
    </lineage>
</organism>
<keyword evidence="4" id="KW-0500">Molybdenum</keyword>
<dbReference type="GO" id="GO:0005829">
    <property type="term" value="C:cytosol"/>
    <property type="evidence" value="ECO:0007669"/>
    <property type="project" value="TreeGrafter"/>
</dbReference>
<dbReference type="GO" id="GO:0006777">
    <property type="term" value="P:Mo-molybdopterin cofactor biosynthetic process"/>
    <property type="evidence" value="ECO:0007669"/>
    <property type="project" value="UniProtKB-UniRule"/>
</dbReference>
<keyword evidence="4 6" id="KW-0808">Transferase</keyword>
<comment type="similarity">
    <text evidence="2 4">Belongs to the MoeA family.</text>
</comment>
<evidence type="ECO:0000313" key="8">
    <source>
        <dbReference type="Proteomes" id="UP000194235"/>
    </source>
</evidence>
<dbReference type="GO" id="GO:0061599">
    <property type="term" value="F:molybdopterin molybdotransferase activity"/>
    <property type="evidence" value="ECO:0007669"/>
    <property type="project" value="UniProtKB-UniRule"/>
</dbReference>
<dbReference type="SUPFAM" id="SSF53218">
    <property type="entry name" value="Molybdenum cofactor biosynthesis proteins"/>
    <property type="match status" value="1"/>
</dbReference>
<dbReference type="EMBL" id="AALHBX010000007">
    <property type="protein sequence ID" value="ECZ5738046.1"/>
    <property type="molecule type" value="Genomic_DNA"/>
</dbReference>
<keyword evidence="4" id="KW-0460">Magnesium</keyword>
<evidence type="ECO:0000259" key="5">
    <source>
        <dbReference type="SMART" id="SM00852"/>
    </source>
</evidence>
<comment type="catalytic activity">
    <reaction evidence="3">
        <text>adenylyl-molybdopterin + molybdate = Mo-molybdopterin + AMP + H(+)</text>
        <dbReference type="Rhea" id="RHEA:35047"/>
        <dbReference type="ChEBI" id="CHEBI:15378"/>
        <dbReference type="ChEBI" id="CHEBI:36264"/>
        <dbReference type="ChEBI" id="CHEBI:62727"/>
        <dbReference type="ChEBI" id="CHEBI:71302"/>
        <dbReference type="ChEBI" id="CHEBI:456215"/>
        <dbReference type="EC" id="2.10.1.1"/>
    </reaction>
</comment>
<dbReference type="EMBL" id="NAAF01000005">
    <property type="protein sequence ID" value="OSY77490.1"/>
    <property type="molecule type" value="Genomic_DNA"/>
</dbReference>
<dbReference type="Gene3D" id="2.170.190.11">
    <property type="entry name" value="Molybdopterin biosynthesis moea protein, domain 3"/>
    <property type="match status" value="1"/>
</dbReference>
<dbReference type="AlphaFoldDB" id="A0A1E7NUV3"/>